<proteinExistence type="predicted"/>
<protein>
    <submittedName>
        <fullName evidence="1">Unannotated protein</fullName>
    </submittedName>
</protein>
<accession>A0A6J5ZRA5</accession>
<dbReference type="EMBL" id="CAESAN010000062">
    <property type="protein sequence ID" value="CAB4343836.1"/>
    <property type="molecule type" value="Genomic_DNA"/>
</dbReference>
<reference evidence="1" key="1">
    <citation type="submission" date="2020-05" db="EMBL/GenBank/DDBJ databases">
        <authorList>
            <person name="Chiriac C."/>
            <person name="Salcher M."/>
            <person name="Ghai R."/>
            <person name="Kavagutti S V."/>
        </authorList>
    </citation>
    <scope>NUCLEOTIDE SEQUENCE</scope>
</reference>
<gene>
    <name evidence="1" type="ORF">UFOPK3547_00854</name>
</gene>
<dbReference type="AlphaFoldDB" id="A0A6J5ZRA5"/>
<evidence type="ECO:0000313" key="1">
    <source>
        <dbReference type="EMBL" id="CAB4343836.1"/>
    </source>
</evidence>
<name>A0A6J5ZRA5_9ZZZZ</name>
<sequence length="205" mass="21417">MQVGTDPWQVVEQRDSDFGEVIGGTDPRTHQDLRRADCSGTDDHFTARAERPLATATVAEGDARGTVAVKFDPQNGGSGHHLKVCAVLDRLQVSVGGAPAAPAALRHLNLGNAVLLGAVVVVDKRNPDGFGAGDEVARDCPGRAGVLDPQRPAGGVVLRFSAGVVLGAHEVRLNVVPTPAGTALSFPEVIVERTAPDVEHRVHRA</sequence>
<organism evidence="1">
    <name type="scientific">freshwater metagenome</name>
    <dbReference type="NCBI Taxonomy" id="449393"/>
    <lineage>
        <taxon>unclassified sequences</taxon>
        <taxon>metagenomes</taxon>
        <taxon>ecological metagenomes</taxon>
    </lineage>
</organism>